<reference evidence="1 2" key="1">
    <citation type="submission" date="2016-11" db="EMBL/GenBank/DDBJ databases">
        <authorList>
            <person name="Jaros S."/>
            <person name="Januszkiewicz K."/>
            <person name="Wedrychowicz H."/>
        </authorList>
    </citation>
    <scope>NUCLEOTIDE SEQUENCE [LARGE SCALE GENOMIC DNA]</scope>
    <source>
        <strain evidence="1 2">BPI-34</strain>
    </source>
</reference>
<evidence type="ECO:0000313" key="1">
    <source>
        <dbReference type="EMBL" id="SHL73077.1"/>
    </source>
</evidence>
<protein>
    <submittedName>
        <fullName evidence="1">Uncharacterized protein</fullName>
    </submittedName>
</protein>
<gene>
    <name evidence="1" type="ORF">SAMN04488494_0589</name>
</gene>
<dbReference type="Gene3D" id="3.30.420.10">
    <property type="entry name" value="Ribonuclease H-like superfamily/Ribonuclease H"/>
    <property type="match status" value="1"/>
</dbReference>
<accession>A0A1M7D121</accession>
<evidence type="ECO:0000313" key="2">
    <source>
        <dbReference type="Proteomes" id="UP000184280"/>
    </source>
</evidence>
<dbReference type="RefSeq" id="WP_073042633.1">
    <property type="nucleotide sequence ID" value="NZ_FRCJ01000001.1"/>
</dbReference>
<dbReference type="OrthoDB" id="573331at2"/>
<proteinExistence type="predicted"/>
<name>A0A1M7D121_XYLRU</name>
<dbReference type="SUPFAM" id="SSF53098">
    <property type="entry name" value="Ribonuclease H-like"/>
    <property type="match status" value="1"/>
</dbReference>
<dbReference type="CDD" id="cd22992">
    <property type="entry name" value="MOC1"/>
    <property type="match status" value="1"/>
</dbReference>
<organism evidence="1 2">
    <name type="scientific">Xylanibacter ruminicola</name>
    <name type="common">Prevotella ruminicola</name>
    <dbReference type="NCBI Taxonomy" id="839"/>
    <lineage>
        <taxon>Bacteria</taxon>
        <taxon>Pseudomonadati</taxon>
        <taxon>Bacteroidota</taxon>
        <taxon>Bacteroidia</taxon>
        <taxon>Bacteroidales</taxon>
        <taxon>Prevotellaceae</taxon>
        <taxon>Xylanibacter</taxon>
    </lineage>
</organism>
<sequence length="156" mass="17600">MKQIIGIDPGEHGGIAVLDQAHKVIEVVKMPETPLDILEFLRRYNPEETMVYLEDVGKGRPGQSSKATATFARHNGHLEMALLALGFSTVKVTPQKWIKMYQLGKSSDYEKSEWKRRLKAKAQELFPNLGKKVTLLTCDALLISLYGLRQEFNGKD</sequence>
<dbReference type="AlphaFoldDB" id="A0A1M7D121"/>
<dbReference type="InterPro" id="IPR036397">
    <property type="entry name" value="RNaseH_sf"/>
</dbReference>
<dbReference type="EMBL" id="FRCJ01000001">
    <property type="protein sequence ID" value="SHL73077.1"/>
    <property type="molecule type" value="Genomic_DNA"/>
</dbReference>
<dbReference type="InterPro" id="IPR012337">
    <property type="entry name" value="RNaseH-like_sf"/>
</dbReference>
<dbReference type="Proteomes" id="UP000184280">
    <property type="component" value="Unassembled WGS sequence"/>
</dbReference>
<dbReference type="GO" id="GO:0003676">
    <property type="term" value="F:nucleic acid binding"/>
    <property type="evidence" value="ECO:0007669"/>
    <property type="project" value="InterPro"/>
</dbReference>